<proteinExistence type="predicted"/>
<protein>
    <submittedName>
        <fullName evidence="1">Uncharacterized protein</fullName>
    </submittedName>
</protein>
<organism evidence="1 2">
    <name type="scientific">[Eubacterium] siraeum</name>
    <dbReference type="NCBI Taxonomy" id="39492"/>
    <lineage>
        <taxon>Bacteria</taxon>
        <taxon>Bacillati</taxon>
        <taxon>Bacillota</taxon>
        <taxon>Clostridia</taxon>
        <taxon>Eubacteriales</taxon>
        <taxon>Oscillospiraceae</taxon>
        <taxon>Oscillospiraceae incertae sedis</taxon>
    </lineage>
</organism>
<reference evidence="1 2" key="1">
    <citation type="submission" date="2015-09" db="EMBL/GenBank/DDBJ databases">
        <authorList>
            <consortium name="Pathogen Informatics"/>
        </authorList>
    </citation>
    <scope>NUCLEOTIDE SEQUENCE [LARGE SCALE GENOMIC DNA]</scope>
    <source>
        <strain evidence="1 2">2789STDY5834928</strain>
    </source>
</reference>
<name>A0A174ZYZ4_9FIRM</name>
<dbReference type="EMBL" id="CZBY01000033">
    <property type="protein sequence ID" value="CUQ92575.1"/>
    <property type="molecule type" value="Genomic_DNA"/>
</dbReference>
<evidence type="ECO:0000313" key="1">
    <source>
        <dbReference type="EMBL" id="CUQ92575.1"/>
    </source>
</evidence>
<gene>
    <name evidence="1" type="ORF">ERS852540_02559</name>
</gene>
<evidence type="ECO:0000313" key="2">
    <source>
        <dbReference type="Proteomes" id="UP000095662"/>
    </source>
</evidence>
<dbReference type="OrthoDB" id="9838649at2"/>
<dbReference type="AlphaFoldDB" id="A0A174ZYZ4"/>
<sequence length="205" mass="23967">MSISNESLPIIAGIITNTARSMTTVMQYIYTVSDSDFYNINIKDVFRIALMDVTETSRLENLGIRIKTPENESMFETAEFGRVQHLIMYSLAVRLPFIARQTEDFPLSDKQLKQVYELMIKNGADNFGEIIYESYEGNFKVRKQKNPLPSYSSDWFRRYVYTYMPKFGEINNRNLYFLGCVEAMFPLYYSAMTAQLKKVMFLLDK</sequence>
<accession>A0A174ZYZ4</accession>
<dbReference type="Proteomes" id="UP000095662">
    <property type="component" value="Unassembled WGS sequence"/>
</dbReference>